<dbReference type="InterPro" id="IPR039424">
    <property type="entry name" value="SBP_5"/>
</dbReference>
<keyword evidence="5" id="KW-0571">Peptide transport</keyword>
<sequence>MSLKHFLATGALVAFCTLSLSACGNHKQASNGNKLAAKQVLNWSMQNEIATLDSVTVGESESADMINNTTEGLYRIVNNQPKTGLATSCKGSADGLTYTLTLRKNAKWSNGEPVTAHDFVYAWRRAVAPKTQALGSYLYSGIKNADDIVAGKKDPATLGVQAAGDYKLVVHLDQKMPYFKLLMGDIRFFPQNEKAVEKYGKRYGTTAATTVYNGPFVAKGWNGSNLKWKLVKNPTYWDKKNVKLDTLNVSVVQSPSTAYNLYQANKLDFTYLNAEQAKQLADAPGYRVFHSAQISYVEFNEVKKEFKNQKVRQALSYAIDRKQLSASVFGNNATPLTGLVPKDLMTFKGKDFSQLAQTKVGTSYNPKLARKLMAEGLRELNESKLEFTLLARDNENEKKESEFLQSQIEETLPQVKVSVRNIPLKSVISQASKGNFDAQLTGWLADFADPINFLDIESKTNSTNMGKWDDPEFNRLLTAAKTTDALDKEKRIADLVKASKVVNNAQPVVPLVQVGKPEILRPTVHGLVQNTAGIIDDFKSVYITE</sequence>
<name>A0A0R1TQG4_9LACO</name>
<evidence type="ECO:0000313" key="8">
    <source>
        <dbReference type="EMBL" id="KRL83552.1"/>
    </source>
</evidence>
<dbReference type="PANTHER" id="PTHR30290:SF10">
    <property type="entry name" value="PERIPLASMIC OLIGOPEPTIDE-BINDING PROTEIN-RELATED"/>
    <property type="match status" value="1"/>
</dbReference>
<evidence type="ECO:0000256" key="6">
    <source>
        <dbReference type="SAM" id="SignalP"/>
    </source>
</evidence>
<dbReference type="PANTHER" id="PTHR30290">
    <property type="entry name" value="PERIPLASMIC BINDING COMPONENT OF ABC TRANSPORTER"/>
    <property type="match status" value="1"/>
</dbReference>
<feature type="signal peptide" evidence="6">
    <location>
        <begin position="1"/>
        <end position="22"/>
    </location>
</feature>
<dbReference type="Gene3D" id="3.90.76.10">
    <property type="entry name" value="Dipeptide-binding Protein, Domain 1"/>
    <property type="match status" value="1"/>
</dbReference>
<dbReference type="SUPFAM" id="SSF53850">
    <property type="entry name" value="Periplasmic binding protein-like II"/>
    <property type="match status" value="1"/>
</dbReference>
<accession>A0A0R1TQG4</accession>
<protein>
    <submittedName>
        <fullName evidence="8">Oligopeptide ABC transporter, oligopeptide-binding protein</fullName>
    </submittedName>
</protein>
<dbReference type="Pfam" id="PF00496">
    <property type="entry name" value="SBP_bac_5"/>
    <property type="match status" value="1"/>
</dbReference>
<dbReference type="GO" id="GO:0043190">
    <property type="term" value="C:ATP-binding cassette (ABC) transporter complex"/>
    <property type="evidence" value="ECO:0007669"/>
    <property type="project" value="InterPro"/>
</dbReference>
<dbReference type="eggNOG" id="COG4166">
    <property type="taxonomic scope" value="Bacteria"/>
</dbReference>
<dbReference type="FunFam" id="3.90.76.10:FF:000001">
    <property type="entry name" value="Oligopeptide ABC transporter substrate-binding protein"/>
    <property type="match status" value="1"/>
</dbReference>
<dbReference type="RefSeq" id="WP_025086652.1">
    <property type="nucleotide sequence ID" value="NZ_AZFT01000053.1"/>
</dbReference>
<dbReference type="FunFam" id="3.10.105.10:FF:000001">
    <property type="entry name" value="Oligopeptide ABC transporter, oligopeptide-binding protein"/>
    <property type="match status" value="1"/>
</dbReference>
<comment type="caution">
    <text evidence="8">The sequence shown here is derived from an EMBL/GenBank/DDBJ whole genome shotgun (WGS) entry which is preliminary data.</text>
</comment>
<dbReference type="InterPro" id="IPR000914">
    <property type="entry name" value="SBP_5_dom"/>
</dbReference>
<dbReference type="GO" id="GO:1904680">
    <property type="term" value="F:peptide transmembrane transporter activity"/>
    <property type="evidence" value="ECO:0007669"/>
    <property type="project" value="TreeGrafter"/>
</dbReference>
<evidence type="ECO:0000256" key="4">
    <source>
        <dbReference type="ARBA" id="ARBA00022729"/>
    </source>
</evidence>
<organism evidence="8 9">
    <name type="scientific">Ligilactobacillus apodemi DSM 16634 = JCM 16172</name>
    <dbReference type="NCBI Taxonomy" id="1423724"/>
    <lineage>
        <taxon>Bacteria</taxon>
        <taxon>Bacillati</taxon>
        <taxon>Bacillota</taxon>
        <taxon>Bacilli</taxon>
        <taxon>Lactobacillales</taxon>
        <taxon>Lactobacillaceae</taxon>
        <taxon>Ligilactobacillus</taxon>
    </lineage>
</organism>
<keyword evidence="3" id="KW-0813">Transport</keyword>
<dbReference type="GO" id="GO:0030288">
    <property type="term" value="C:outer membrane-bounded periplasmic space"/>
    <property type="evidence" value="ECO:0007669"/>
    <property type="project" value="UniProtKB-ARBA"/>
</dbReference>
<comment type="subcellular location">
    <subcellularLocation>
        <location evidence="1">Cell membrane</location>
        <topology evidence="1">Lipid-anchor</topology>
    </subcellularLocation>
</comment>
<dbReference type="GO" id="GO:0015833">
    <property type="term" value="P:peptide transport"/>
    <property type="evidence" value="ECO:0007669"/>
    <property type="project" value="UniProtKB-KW"/>
</dbReference>
<feature type="domain" description="Solute-binding protein family 5" evidence="7">
    <location>
        <begin position="81"/>
        <end position="456"/>
    </location>
</feature>
<dbReference type="Proteomes" id="UP000051324">
    <property type="component" value="Unassembled WGS sequence"/>
</dbReference>
<dbReference type="PATRIC" id="fig|1423724.4.peg.845"/>
<proteinExistence type="inferred from homology"/>
<keyword evidence="9" id="KW-1185">Reference proteome</keyword>
<dbReference type="InterPro" id="IPR023765">
    <property type="entry name" value="SBP_5_CS"/>
</dbReference>
<evidence type="ECO:0000256" key="1">
    <source>
        <dbReference type="ARBA" id="ARBA00004193"/>
    </source>
</evidence>
<evidence type="ECO:0000313" key="9">
    <source>
        <dbReference type="Proteomes" id="UP000051324"/>
    </source>
</evidence>
<keyword evidence="5" id="KW-0653">Protein transport</keyword>
<evidence type="ECO:0000256" key="2">
    <source>
        <dbReference type="ARBA" id="ARBA00005695"/>
    </source>
</evidence>
<gene>
    <name evidence="8" type="ORF">FC32_GL000806</name>
</gene>
<dbReference type="EMBL" id="AZFT01000053">
    <property type="protein sequence ID" value="KRL83552.1"/>
    <property type="molecule type" value="Genomic_DNA"/>
</dbReference>
<dbReference type="Gene3D" id="3.10.105.10">
    <property type="entry name" value="Dipeptide-binding Protein, Domain 3"/>
    <property type="match status" value="1"/>
</dbReference>
<dbReference type="PROSITE" id="PS51257">
    <property type="entry name" value="PROKAR_LIPOPROTEIN"/>
    <property type="match status" value="1"/>
</dbReference>
<dbReference type="PROSITE" id="PS01040">
    <property type="entry name" value="SBP_BACTERIAL_5"/>
    <property type="match status" value="1"/>
</dbReference>
<dbReference type="OrthoDB" id="403896at2"/>
<feature type="chain" id="PRO_5038894586" evidence="6">
    <location>
        <begin position="23"/>
        <end position="545"/>
    </location>
</feature>
<dbReference type="STRING" id="1423724.FC32_GL000806"/>
<dbReference type="InterPro" id="IPR030678">
    <property type="entry name" value="Peptide/Ni-bd"/>
</dbReference>
<reference evidence="8 9" key="1">
    <citation type="journal article" date="2015" name="Genome Announc.">
        <title>Expanding the biotechnology potential of lactobacilli through comparative genomics of 213 strains and associated genera.</title>
        <authorList>
            <person name="Sun Z."/>
            <person name="Harris H.M."/>
            <person name="McCann A."/>
            <person name="Guo C."/>
            <person name="Argimon S."/>
            <person name="Zhang W."/>
            <person name="Yang X."/>
            <person name="Jeffery I.B."/>
            <person name="Cooney J.C."/>
            <person name="Kagawa T.F."/>
            <person name="Liu W."/>
            <person name="Song Y."/>
            <person name="Salvetti E."/>
            <person name="Wrobel A."/>
            <person name="Rasinkangas P."/>
            <person name="Parkhill J."/>
            <person name="Rea M.C."/>
            <person name="O'Sullivan O."/>
            <person name="Ritari J."/>
            <person name="Douillard F.P."/>
            <person name="Paul Ross R."/>
            <person name="Yang R."/>
            <person name="Briner A.E."/>
            <person name="Felis G.E."/>
            <person name="de Vos W.M."/>
            <person name="Barrangou R."/>
            <person name="Klaenhammer T.R."/>
            <person name="Caufield P.W."/>
            <person name="Cui Y."/>
            <person name="Zhang H."/>
            <person name="O'Toole P.W."/>
        </authorList>
    </citation>
    <scope>NUCLEOTIDE SEQUENCE [LARGE SCALE GENOMIC DNA]</scope>
    <source>
        <strain evidence="8 9">DSM 16634</strain>
    </source>
</reference>
<evidence type="ECO:0000259" key="7">
    <source>
        <dbReference type="Pfam" id="PF00496"/>
    </source>
</evidence>
<evidence type="ECO:0000256" key="5">
    <source>
        <dbReference type="ARBA" id="ARBA00022856"/>
    </source>
</evidence>
<dbReference type="PIRSF" id="PIRSF002741">
    <property type="entry name" value="MppA"/>
    <property type="match status" value="1"/>
</dbReference>
<dbReference type="AlphaFoldDB" id="A0A0R1TQG4"/>
<dbReference type="Gene3D" id="3.40.190.10">
    <property type="entry name" value="Periplasmic binding protein-like II"/>
    <property type="match status" value="1"/>
</dbReference>
<evidence type="ECO:0000256" key="3">
    <source>
        <dbReference type="ARBA" id="ARBA00022448"/>
    </source>
</evidence>
<dbReference type="CDD" id="cd08504">
    <property type="entry name" value="PBP2_OppA"/>
    <property type="match status" value="1"/>
</dbReference>
<comment type="similarity">
    <text evidence="2">Belongs to the bacterial solute-binding protein 5 family.</text>
</comment>
<keyword evidence="4 6" id="KW-0732">Signal</keyword>